<feature type="region of interest" description="Disordered" evidence="11">
    <location>
        <begin position="520"/>
        <end position="556"/>
    </location>
</feature>
<evidence type="ECO:0000313" key="13">
    <source>
        <dbReference type="Proteomes" id="UP000835206"/>
    </source>
</evidence>
<dbReference type="EC" id="2.4.1.255" evidence="1"/>
<feature type="compositionally biased region" description="Polar residues" evidence="11">
    <location>
        <begin position="524"/>
        <end position="538"/>
    </location>
</feature>
<feature type="domain" description="Glycosyltransferase 61 catalytic" evidence="12">
    <location>
        <begin position="331"/>
        <end position="433"/>
    </location>
</feature>
<evidence type="ECO:0000259" key="12">
    <source>
        <dbReference type="Pfam" id="PF04577"/>
    </source>
</evidence>
<dbReference type="GeneID" id="100646555"/>
<organism evidence="13 14">
    <name type="scientific">Bombus terrestris</name>
    <name type="common">Buff-tailed bumblebee</name>
    <name type="synonym">Apis terrestris</name>
    <dbReference type="NCBI Taxonomy" id="30195"/>
    <lineage>
        <taxon>Eukaryota</taxon>
        <taxon>Metazoa</taxon>
        <taxon>Ecdysozoa</taxon>
        <taxon>Arthropoda</taxon>
        <taxon>Hexapoda</taxon>
        <taxon>Insecta</taxon>
        <taxon>Pterygota</taxon>
        <taxon>Neoptera</taxon>
        <taxon>Endopterygota</taxon>
        <taxon>Hymenoptera</taxon>
        <taxon>Apocrita</taxon>
        <taxon>Aculeata</taxon>
        <taxon>Apoidea</taxon>
        <taxon>Anthophila</taxon>
        <taxon>Apidae</taxon>
        <taxon>Bombus</taxon>
        <taxon>Bombus</taxon>
    </lineage>
</organism>
<dbReference type="OrthoDB" id="529273at2759"/>
<evidence type="ECO:0000256" key="11">
    <source>
        <dbReference type="SAM" id="MobiDB-lite"/>
    </source>
</evidence>
<evidence type="ECO:0000256" key="2">
    <source>
        <dbReference type="ARBA" id="ARBA00022676"/>
    </source>
</evidence>
<dbReference type="Pfam" id="PF04577">
    <property type="entry name" value="Glyco_transf_61"/>
    <property type="match status" value="1"/>
</dbReference>
<keyword evidence="2" id="KW-0328">Glycosyltransferase</keyword>
<name>A0A9B2JVF1_BOMTE</name>
<accession>A0A9B2JVF1</accession>
<proteinExistence type="predicted"/>
<dbReference type="InterPro" id="IPR007657">
    <property type="entry name" value="Glycosyltransferase_61"/>
</dbReference>
<feature type="compositionally biased region" description="Basic and acidic residues" evidence="11">
    <location>
        <begin position="542"/>
        <end position="556"/>
    </location>
</feature>
<keyword evidence="5" id="KW-0256">Endoplasmic reticulum</keyword>
<protein>
    <recommendedName>
        <fullName evidence="7">EGF domain-specific O-linked N-acetylglucosamine transferase</fullName>
        <ecNumber evidence="1">2.4.1.255</ecNumber>
    </recommendedName>
    <alternativeName>
        <fullName evidence="8">Extracellular O-linked N-acetylglucosamine transferase</fullName>
    </alternativeName>
</protein>
<dbReference type="InterPro" id="IPR049625">
    <property type="entry name" value="Glyco_transf_61_cat"/>
</dbReference>
<evidence type="ECO:0000313" key="14">
    <source>
        <dbReference type="RefSeq" id="XP_012170767.1"/>
    </source>
</evidence>
<evidence type="ECO:0000256" key="9">
    <source>
        <dbReference type="ARBA" id="ARBA00048317"/>
    </source>
</evidence>
<dbReference type="RefSeq" id="XP_012170767.1">
    <property type="nucleotide sequence ID" value="XM_012315377.3"/>
</dbReference>
<evidence type="ECO:0000256" key="8">
    <source>
        <dbReference type="ARBA" id="ARBA00042574"/>
    </source>
</evidence>
<keyword evidence="6" id="KW-0325">Glycoprotein</keyword>
<evidence type="ECO:0000256" key="4">
    <source>
        <dbReference type="ARBA" id="ARBA00022729"/>
    </source>
</evidence>
<evidence type="ECO:0000256" key="6">
    <source>
        <dbReference type="ARBA" id="ARBA00023180"/>
    </source>
</evidence>
<dbReference type="PANTHER" id="PTHR20961">
    <property type="entry name" value="GLYCOSYLTRANSFERASE"/>
    <property type="match status" value="1"/>
</dbReference>
<comment type="catalytic activity">
    <reaction evidence="9">
        <text>L-seryl-[protein] + UDP-N-acetyl-alpha-D-glucosamine = 3-O-(N-acetyl-beta-D-glucosaminyl)-L-seryl-[protein] + UDP + H(+)</text>
        <dbReference type="Rhea" id="RHEA:48904"/>
        <dbReference type="Rhea" id="RHEA-COMP:9863"/>
        <dbReference type="Rhea" id="RHEA-COMP:12251"/>
        <dbReference type="ChEBI" id="CHEBI:15378"/>
        <dbReference type="ChEBI" id="CHEBI:29999"/>
        <dbReference type="ChEBI" id="CHEBI:57705"/>
        <dbReference type="ChEBI" id="CHEBI:58223"/>
        <dbReference type="ChEBI" id="CHEBI:90838"/>
        <dbReference type="EC" id="2.4.1.255"/>
    </reaction>
</comment>
<evidence type="ECO:0000256" key="1">
    <source>
        <dbReference type="ARBA" id="ARBA00011970"/>
    </source>
</evidence>
<evidence type="ECO:0000256" key="10">
    <source>
        <dbReference type="ARBA" id="ARBA00049432"/>
    </source>
</evidence>
<keyword evidence="3 14" id="KW-0808">Transferase</keyword>
<sequence length="556" mass="64864">MTDNALSIKYSVTIVLVFAITQTYSNYTEIDLPPDHIKYYFNSFPTVAEECRNNTACPYKDSLDTKACWGYEPNCNAENSFSVPQCPGDHRGWVTTKKAQVETFYAQGDFGYVRDQRKEMSIFCKPLFVDDSSLECSEHMRFCRARNIMINFTDLIQRKEPIRYKMDVLKEGQIGGYCTLNEKRLQKNADHISPLQSWGPELRNFRKLPRPPIVNHDCDIVIEKPTYIMKIDAINMYHHFCDFFNLYASLHVNLSHPAAFSTDNHIMIWESYSYRSAFQDAFQAFTRNPLWDLHTFRGETVCFKNLVFPLLPRMIFGLYYNTPLIYGCEKSGLFKAFGDHVLHRLRTPHHERKNQRIRVTLLSRDTQYRRILNEDELTKALKENPEYKVRKVIYNKKISFKKQLEITRNSDIFIGIHGAGLTHLMFLPDWAAVFEIYNCEDPGCYKDLARLRGVKYFTWENASMLVQQDPGTHPDGGAHAKFTNYSFDVKEFLRIVSQATDYVKNHDLFKRFISGRLQHKRTGTKNQTRTTSDVNATPKSKKVTELKSDIQSKDEL</sequence>
<dbReference type="GO" id="GO:0097363">
    <property type="term" value="F:protein O-acetylglucosaminyltransferase activity"/>
    <property type="evidence" value="ECO:0007669"/>
    <property type="project" value="UniProtKB-EC"/>
</dbReference>
<dbReference type="CTD" id="285203"/>
<gene>
    <name evidence="14" type="primary">LOC100646555</name>
</gene>
<keyword evidence="4" id="KW-0732">Signal</keyword>
<dbReference type="PANTHER" id="PTHR20961:SF148">
    <property type="entry name" value="EGF DOMAIN-SPECIFIC O-LINKED N-ACETYLGLUCOSAMINE TRANSFERASE"/>
    <property type="match status" value="1"/>
</dbReference>
<dbReference type="Proteomes" id="UP000835206">
    <property type="component" value="Chromosome 13"/>
</dbReference>
<reference evidence="14" key="1">
    <citation type="submission" date="2025-08" db="UniProtKB">
        <authorList>
            <consortium name="RefSeq"/>
        </authorList>
    </citation>
    <scope>IDENTIFICATION</scope>
</reference>
<dbReference type="AlphaFoldDB" id="A0A9B2JVF1"/>
<dbReference type="GO" id="GO:0005788">
    <property type="term" value="C:endoplasmic reticulum lumen"/>
    <property type="evidence" value="ECO:0007669"/>
    <property type="project" value="TreeGrafter"/>
</dbReference>
<keyword evidence="13" id="KW-1185">Reference proteome</keyword>
<evidence type="ECO:0000256" key="3">
    <source>
        <dbReference type="ARBA" id="ARBA00022679"/>
    </source>
</evidence>
<evidence type="ECO:0000256" key="5">
    <source>
        <dbReference type="ARBA" id="ARBA00022824"/>
    </source>
</evidence>
<comment type="catalytic activity">
    <reaction evidence="10">
        <text>L-threonyl-[protein] + UDP-N-acetyl-alpha-D-glucosamine = 3-O-(N-acetyl-beta-D-glucosaminyl)-L-threonyl-[protein] + UDP + H(+)</text>
        <dbReference type="Rhea" id="RHEA:48908"/>
        <dbReference type="Rhea" id="RHEA-COMP:11060"/>
        <dbReference type="Rhea" id="RHEA-COMP:12252"/>
        <dbReference type="ChEBI" id="CHEBI:15378"/>
        <dbReference type="ChEBI" id="CHEBI:30013"/>
        <dbReference type="ChEBI" id="CHEBI:57705"/>
        <dbReference type="ChEBI" id="CHEBI:58223"/>
        <dbReference type="ChEBI" id="CHEBI:90840"/>
        <dbReference type="EC" id="2.4.1.255"/>
    </reaction>
</comment>
<evidence type="ECO:0000256" key="7">
    <source>
        <dbReference type="ARBA" id="ARBA00040944"/>
    </source>
</evidence>